<proteinExistence type="predicted"/>
<sequence length="329" mass="38691">MKNTDDIELFYESIKHKYPKLLEETRAHICPDENIIISSIESDNKDMLKTIYIDTLGSEELLTLAECDGSKSTLEIQKIIEERYGFSTNKFKTHIPLLKLYHNIFLDFYEEAVKFPDVVEITGTTEYFIPIYMVLELEGERIEKANSSKIVNVLETICDKGCRIIEVVGKNIITNKNINDVFRYMLDNFDLVVIRIDNFKADRFLLKNLEKYKDKVIWVVDKENNSEKLELKDHIRYTSLSKKGNSVRISSKGRILELDEINVKYVDDDFKDNRYKYDKIYIFADGRVEIRKIDEKSYELGNLSDLTIEEILLNRYIRSNIDEQIVKNL</sequence>
<gene>
    <name evidence="1" type="ORF">J2Z43_002694</name>
</gene>
<comment type="caution">
    <text evidence="1">The sequence shown here is derived from an EMBL/GenBank/DDBJ whole genome shotgun (WGS) entry which is preliminary data.</text>
</comment>
<organism evidence="1 2">
    <name type="scientific">Metaclostridioides mangenotii</name>
    <dbReference type="NCBI Taxonomy" id="1540"/>
    <lineage>
        <taxon>Bacteria</taxon>
        <taxon>Bacillati</taxon>
        <taxon>Bacillota</taxon>
        <taxon>Clostridia</taxon>
        <taxon>Peptostreptococcales</taxon>
        <taxon>Peptostreptococcaceae</taxon>
        <taxon>Metaclostridioides</taxon>
    </lineage>
</organism>
<evidence type="ECO:0000313" key="2">
    <source>
        <dbReference type="Proteomes" id="UP000767291"/>
    </source>
</evidence>
<name>A0ABS4EE82_9FIRM</name>
<dbReference type="RefSeq" id="WP_209457576.1">
    <property type="nucleotide sequence ID" value="NZ_BAAACS010000017.1"/>
</dbReference>
<dbReference type="Proteomes" id="UP000767291">
    <property type="component" value="Unassembled WGS sequence"/>
</dbReference>
<protein>
    <submittedName>
        <fullName evidence="1">Uncharacterized protein</fullName>
    </submittedName>
</protein>
<evidence type="ECO:0000313" key="1">
    <source>
        <dbReference type="EMBL" id="MBP1856246.1"/>
    </source>
</evidence>
<accession>A0ABS4EE82</accession>
<reference evidence="1 2" key="1">
    <citation type="submission" date="2021-03" db="EMBL/GenBank/DDBJ databases">
        <title>Genomic Encyclopedia of Type Strains, Phase IV (KMG-IV): sequencing the most valuable type-strain genomes for metagenomic binning, comparative biology and taxonomic classification.</title>
        <authorList>
            <person name="Goeker M."/>
        </authorList>
    </citation>
    <scope>NUCLEOTIDE SEQUENCE [LARGE SCALE GENOMIC DNA]</scope>
    <source>
        <strain evidence="1 2">DSM 1289</strain>
    </source>
</reference>
<dbReference type="EMBL" id="JAGGJX010000007">
    <property type="protein sequence ID" value="MBP1856246.1"/>
    <property type="molecule type" value="Genomic_DNA"/>
</dbReference>
<keyword evidence="2" id="KW-1185">Reference proteome</keyword>